<evidence type="ECO:0000256" key="4">
    <source>
        <dbReference type="SAM" id="Coils"/>
    </source>
</evidence>
<evidence type="ECO:0000256" key="5">
    <source>
        <dbReference type="SAM" id="MobiDB-lite"/>
    </source>
</evidence>
<gene>
    <name evidence="7" type="ORF">AAFF_G00150030</name>
</gene>
<feature type="coiled-coil region" evidence="4">
    <location>
        <begin position="212"/>
        <end position="253"/>
    </location>
</feature>
<dbReference type="FunFam" id="1.20.1230.10:FF:000002">
    <property type="entry name" value="1-phosphatidylinositol 4,5-bisphosphate phosphodiesterase"/>
    <property type="match status" value="1"/>
</dbReference>
<dbReference type="GO" id="GO:0016042">
    <property type="term" value="P:lipid catabolic process"/>
    <property type="evidence" value="ECO:0007669"/>
    <property type="project" value="InterPro"/>
</dbReference>
<proteinExistence type="predicted"/>
<organism evidence="7 8">
    <name type="scientific">Aldrovandia affinis</name>
    <dbReference type="NCBI Taxonomy" id="143900"/>
    <lineage>
        <taxon>Eukaryota</taxon>
        <taxon>Metazoa</taxon>
        <taxon>Chordata</taxon>
        <taxon>Craniata</taxon>
        <taxon>Vertebrata</taxon>
        <taxon>Euteleostomi</taxon>
        <taxon>Actinopterygii</taxon>
        <taxon>Neopterygii</taxon>
        <taxon>Teleostei</taxon>
        <taxon>Notacanthiformes</taxon>
        <taxon>Halosauridae</taxon>
        <taxon>Aldrovandia</taxon>
    </lineage>
</organism>
<dbReference type="AlphaFoldDB" id="A0AAD7W9I3"/>
<evidence type="ECO:0000259" key="6">
    <source>
        <dbReference type="Pfam" id="PF08703"/>
    </source>
</evidence>
<feature type="domain" description="Phospholipase C-beta C-terminal" evidence="6">
    <location>
        <begin position="6"/>
        <end position="252"/>
    </location>
</feature>
<feature type="region of interest" description="Disordered" evidence="5">
    <location>
        <begin position="257"/>
        <end position="290"/>
    </location>
</feature>
<dbReference type="InterPro" id="IPR014815">
    <property type="entry name" value="PLC-beta_C"/>
</dbReference>
<keyword evidence="3" id="KW-0106">Calcium</keyword>
<dbReference type="EMBL" id="JAINUG010000205">
    <property type="protein sequence ID" value="KAJ8387854.1"/>
    <property type="molecule type" value="Genomic_DNA"/>
</dbReference>
<dbReference type="Gene3D" id="1.20.1230.10">
    <property type="entry name" value="Phospholipase C beta, distal C-terminal domain"/>
    <property type="match status" value="1"/>
</dbReference>
<protein>
    <recommendedName>
        <fullName evidence="6">Phospholipase C-beta C-terminal domain-containing protein</fullName>
    </recommendedName>
</protein>
<keyword evidence="8" id="KW-1185">Reference proteome</keyword>
<keyword evidence="2" id="KW-0597">Phosphoprotein</keyword>
<evidence type="ECO:0000256" key="3">
    <source>
        <dbReference type="ARBA" id="ARBA00022837"/>
    </source>
</evidence>
<sequence>MGPQLTISVDDLRQTKTYLKLLKKQQKELYALKRKHAKEQSIIQKSHCTQVDKIMAHHDKEKLSLEKLQEKAIKKRGENDCLELKKEIEIKVQAVTADHKAKVMQMVGIHTQEWSEMLRCQSAEEQGLREQHVAQQCSILKALLSSLQEQQTQNLKLTHDRRSKEMRANQAKTSMENSKAINQDKTIRNNKAYTITTGRERRVRELNSSNTKKFLEERKRLAMKQSKEMEQLVKSQQEQLEKLEKINEQLLKFHRSKSLCQGKGDAADAATGSRDGPQISHAGVRRHSTT</sequence>
<accession>A0AAD7W9I3</accession>
<dbReference type="GO" id="GO:0004435">
    <property type="term" value="F:phosphatidylinositol-4,5-bisphosphate phospholipase C activity"/>
    <property type="evidence" value="ECO:0007669"/>
    <property type="project" value="InterPro"/>
</dbReference>
<comment type="cofactor">
    <cofactor evidence="1">
        <name>Ca(2+)</name>
        <dbReference type="ChEBI" id="CHEBI:29108"/>
    </cofactor>
</comment>
<dbReference type="SUPFAM" id="SSF69989">
    <property type="entry name" value="C-terminal domain of PLC-beta"/>
    <property type="match status" value="1"/>
</dbReference>
<name>A0AAD7W9I3_9TELE</name>
<evidence type="ECO:0000256" key="2">
    <source>
        <dbReference type="ARBA" id="ARBA00022553"/>
    </source>
</evidence>
<dbReference type="Proteomes" id="UP001221898">
    <property type="component" value="Unassembled WGS sequence"/>
</dbReference>
<evidence type="ECO:0000313" key="8">
    <source>
        <dbReference type="Proteomes" id="UP001221898"/>
    </source>
</evidence>
<dbReference type="Pfam" id="PF08703">
    <property type="entry name" value="PLC-beta_C"/>
    <property type="match status" value="1"/>
</dbReference>
<keyword evidence="4" id="KW-0175">Coiled coil</keyword>
<evidence type="ECO:0000313" key="7">
    <source>
        <dbReference type="EMBL" id="KAJ8387854.1"/>
    </source>
</evidence>
<dbReference type="InterPro" id="IPR042531">
    <property type="entry name" value="PLC-beta_C_sf"/>
</dbReference>
<evidence type="ECO:0000256" key="1">
    <source>
        <dbReference type="ARBA" id="ARBA00001913"/>
    </source>
</evidence>
<dbReference type="GO" id="GO:0005509">
    <property type="term" value="F:calcium ion binding"/>
    <property type="evidence" value="ECO:0007669"/>
    <property type="project" value="InterPro"/>
</dbReference>
<comment type="caution">
    <text evidence="7">The sequence shown here is derived from an EMBL/GenBank/DDBJ whole genome shotgun (WGS) entry which is preliminary data.</text>
</comment>
<reference evidence="7" key="1">
    <citation type="journal article" date="2023" name="Science">
        <title>Genome structures resolve the early diversification of teleost fishes.</title>
        <authorList>
            <person name="Parey E."/>
            <person name="Louis A."/>
            <person name="Montfort J."/>
            <person name="Bouchez O."/>
            <person name="Roques C."/>
            <person name="Iampietro C."/>
            <person name="Lluch J."/>
            <person name="Castinel A."/>
            <person name="Donnadieu C."/>
            <person name="Desvignes T."/>
            <person name="Floi Bucao C."/>
            <person name="Jouanno E."/>
            <person name="Wen M."/>
            <person name="Mejri S."/>
            <person name="Dirks R."/>
            <person name="Jansen H."/>
            <person name="Henkel C."/>
            <person name="Chen W.J."/>
            <person name="Zahm M."/>
            <person name="Cabau C."/>
            <person name="Klopp C."/>
            <person name="Thompson A.W."/>
            <person name="Robinson-Rechavi M."/>
            <person name="Braasch I."/>
            <person name="Lecointre G."/>
            <person name="Bobe J."/>
            <person name="Postlethwait J.H."/>
            <person name="Berthelot C."/>
            <person name="Roest Crollius H."/>
            <person name="Guiguen Y."/>
        </authorList>
    </citation>
    <scope>NUCLEOTIDE SEQUENCE</scope>
    <source>
        <strain evidence="7">NC1722</strain>
    </source>
</reference>